<dbReference type="PROSITE" id="PS50850">
    <property type="entry name" value="MFS"/>
    <property type="match status" value="1"/>
</dbReference>
<dbReference type="AlphaFoldDB" id="A0A1B1YE58"/>
<evidence type="ECO:0000256" key="4">
    <source>
        <dbReference type="ARBA" id="ARBA00022989"/>
    </source>
</evidence>
<dbReference type="PANTHER" id="PTHR23518:SF2">
    <property type="entry name" value="MAJOR FACILITATOR SUPERFAMILY TRANSPORTER"/>
    <property type="match status" value="1"/>
</dbReference>
<feature type="transmembrane region" description="Helical" evidence="6">
    <location>
        <begin position="110"/>
        <end position="132"/>
    </location>
</feature>
<evidence type="ECO:0000256" key="6">
    <source>
        <dbReference type="SAM" id="Phobius"/>
    </source>
</evidence>
<feature type="transmembrane region" description="Helical" evidence="6">
    <location>
        <begin position="302"/>
        <end position="319"/>
    </location>
</feature>
<gene>
    <name evidence="8" type="ORF">CSTERTH_08440</name>
</gene>
<feature type="domain" description="Major facilitator superfamily (MFS) profile" evidence="7">
    <location>
        <begin position="1"/>
        <end position="417"/>
    </location>
</feature>
<evidence type="ECO:0000256" key="1">
    <source>
        <dbReference type="ARBA" id="ARBA00004651"/>
    </source>
</evidence>
<protein>
    <submittedName>
        <fullName evidence="8">MFS transporter</fullName>
    </submittedName>
</protein>
<feature type="transmembrane region" description="Helical" evidence="6">
    <location>
        <begin position="237"/>
        <end position="259"/>
    </location>
</feature>
<dbReference type="Pfam" id="PF07690">
    <property type="entry name" value="MFS_1"/>
    <property type="match status" value="1"/>
</dbReference>
<dbReference type="GO" id="GO:0022857">
    <property type="term" value="F:transmembrane transporter activity"/>
    <property type="evidence" value="ECO:0007669"/>
    <property type="project" value="InterPro"/>
</dbReference>
<feature type="transmembrane region" description="Helical" evidence="6">
    <location>
        <begin position="54"/>
        <end position="76"/>
    </location>
</feature>
<dbReference type="InterPro" id="IPR036259">
    <property type="entry name" value="MFS_trans_sf"/>
</dbReference>
<evidence type="ECO:0000313" key="9">
    <source>
        <dbReference type="Proteomes" id="UP000092971"/>
    </source>
</evidence>
<feature type="transmembrane region" description="Helical" evidence="6">
    <location>
        <begin position="30"/>
        <end position="48"/>
    </location>
</feature>
<reference evidence="8 9" key="1">
    <citation type="submission" date="2016-02" db="EMBL/GenBank/DDBJ databases">
        <title>Comparison of Clostridium stercorarium subspecies using comparative genomics and transcriptomics.</title>
        <authorList>
            <person name="Schellenberg J."/>
            <person name="Thallinger G."/>
            <person name="Levin D.B."/>
            <person name="Zhang X."/>
            <person name="Alvare G."/>
            <person name="Fristensky B."/>
            <person name="Sparling R."/>
        </authorList>
    </citation>
    <scope>NUCLEOTIDE SEQUENCE [LARGE SCALE GENOMIC DNA]</scope>
    <source>
        <strain evidence="8 9">DSM 2910</strain>
    </source>
</reference>
<feature type="transmembrane region" description="Helical" evidence="6">
    <location>
        <begin position="364"/>
        <end position="387"/>
    </location>
</feature>
<dbReference type="EMBL" id="CP014672">
    <property type="protein sequence ID" value="ANW99054.1"/>
    <property type="molecule type" value="Genomic_DNA"/>
</dbReference>
<dbReference type="PANTHER" id="PTHR23518">
    <property type="entry name" value="C-METHYLTRANSFERASE"/>
    <property type="match status" value="1"/>
</dbReference>
<comment type="subcellular location">
    <subcellularLocation>
        <location evidence="1">Cell membrane</location>
        <topology evidence="1">Multi-pass membrane protein</topology>
    </subcellularLocation>
</comment>
<keyword evidence="4 6" id="KW-1133">Transmembrane helix</keyword>
<feature type="transmembrane region" description="Helical" evidence="6">
    <location>
        <begin position="144"/>
        <end position="165"/>
    </location>
</feature>
<evidence type="ECO:0000259" key="7">
    <source>
        <dbReference type="PROSITE" id="PS50850"/>
    </source>
</evidence>
<dbReference type="Gene3D" id="1.20.1250.20">
    <property type="entry name" value="MFS general substrate transporter like domains"/>
    <property type="match status" value="1"/>
</dbReference>
<evidence type="ECO:0000256" key="5">
    <source>
        <dbReference type="ARBA" id="ARBA00023136"/>
    </source>
</evidence>
<dbReference type="OrthoDB" id="8952229at2"/>
<feature type="transmembrane region" description="Helical" evidence="6">
    <location>
        <begin position="88"/>
        <end position="104"/>
    </location>
</feature>
<keyword evidence="2" id="KW-0813">Transport</keyword>
<dbReference type="GO" id="GO:0005886">
    <property type="term" value="C:plasma membrane"/>
    <property type="evidence" value="ECO:0007669"/>
    <property type="project" value="UniProtKB-SubCell"/>
</dbReference>
<dbReference type="InterPro" id="IPR020846">
    <property type="entry name" value="MFS_dom"/>
</dbReference>
<keyword evidence="3 6" id="KW-0812">Transmembrane</keyword>
<dbReference type="RefSeq" id="WP_015359404.1">
    <property type="nucleotide sequence ID" value="NZ_CP014672.1"/>
</dbReference>
<evidence type="ECO:0000256" key="2">
    <source>
        <dbReference type="ARBA" id="ARBA00022448"/>
    </source>
</evidence>
<dbReference type="InterPro" id="IPR011701">
    <property type="entry name" value="MFS"/>
</dbReference>
<feature type="transmembrane region" description="Helical" evidence="6">
    <location>
        <begin position="271"/>
        <end position="290"/>
    </location>
</feature>
<evidence type="ECO:0000256" key="3">
    <source>
        <dbReference type="ARBA" id="ARBA00022692"/>
    </source>
</evidence>
<feature type="transmembrane region" description="Helical" evidence="6">
    <location>
        <begin position="393"/>
        <end position="413"/>
    </location>
</feature>
<organism evidence="8 9">
    <name type="scientific">Thermoclostridium stercorarium subsp. thermolacticum DSM 2910</name>
    <dbReference type="NCBI Taxonomy" id="1121336"/>
    <lineage>
        <taxon>Bacteria</taxon>
        <taxon>Bacillati</taxon>
        <taxon>Bacillota</taxon>
        <taxon>Clostridia</taxon>
        <taxon>Eubacteriales</taxon>
        <taxon>Oscillospiraceae</taxon>
        <taxon>Thermoclostridium</taxon>
    </lineage>
</organism>
<keyword evidence="5 6" id="KW-0472">Membrane</keyword>
<sequence>MKKLLKKNRLLHTLLELRGNPRACIYTEPMWGLSMNLCLPYASVYMIALGLNDVQVGIVTSVYMFSQTIFAFISGAVIDKLGRRKSTAIFDFLAWSIPCLIWAFSRDFWFFVIAALFNGMMKITTVSWDCLMVEDAPKDKITQLYSWVLICGNLSALFAPISSYLVARLTLVPAMRILYINAFVIMTAKILILYKFSTETCVGRIRCRESQDIPLHKMLGGYKNAVHRISHSKGTKFAIIISILVEIVSMIGTTFWQIIASRRIGVPDTLLPVFPMVKSVMAIILFFTVISKIDQYRLKKPLYGGFVSATAGYLLLISVKNTGILEYAVLFVSLFFEALGMAVLNTVRESLAAIYADPEERSVVLAILQTIVMLVSIPFGYICGVLSDISKELPFVLSIALLALGALATAVFYRNKQEASSLSDVSVTEDSPV</sequence>
<dbReference type="Proteomes" id="UP000092971">
    <property type="component" value="Chromosome"/>
</dbReference>
<accession>A0A1B1YE58</accession>
<feature type="transmembrane region" description="Helical" evidence="6">
    <location>
        <begin position="177"/>
        <end position="196"/>
    </location>
</feature>
<feature type="transmembrane region" description="Helical" evidence="6">
    <location>
        <begin position="325"/>
        <end position="344"/>
    </location>
</feature>
<proteinExistence type="predicted"/>
<name>A0A1B1YE58_THEST</name>
<dbReference type="SUPFAM" id="SSF103473">
    <property type="entry name" value="MFS general substrate transporter"/>
    <property type="match status" value="1"/>
</dbReference>
<evidence type="ECO:0000313" key="8">
    <source>
        <dbReference type="EMBL" id="ANW99054.1"/>
    </source>
</evidence>